<gene>
    <name evidence="1" type="ORF">EVAR_72059_1</name>
</gene>
<keyword evidence="2" id="KW-1185">Reference proteome</keyword>
<organism evidence="1 2">
    <name type="scientific">Eumeta variegata</name>
    <name type="common">Bagworm moth</name>
    <name type="synonym">Eumeta japonica</name>
    <dbReference type="NCBI Taxonomy" id="151549"/>
    <lineage>
        <taxon>Eukaryota</taxon>
        <taxon>Metazoa</taxon>
        <taxon>Ecdysozoa</taxon>
        <taxon>Arthropoda</taxon>
        <taxon>Hexapoda</taxon>
        <taxon>Insecta</taxon>
        <taxon>Pterygota</taxon>
        <taxon>Neoptera</taxon>
        <taxon>Endopterygota</taxon>
        <taxon>Lepidoptera</taxon>
        <taxon>Glossata</taxon>
        <taxon>Ditrysia</taxon>
        <taxon>Tineoidea</taxon>
        <taxon>Psychidae</taxon>
        <taxon>Oiketicinae</taxon>
        <taxon>Eumeta</taxon>
    </lineage>
</organism>
<protein>
    <submittedName>
        <fullName evidence="1">Uncharacterized protein</fullName>
    </submittedName>
</protein>
<dbReference type="AlphaFoldDB" id="A0A4C1T3J2"/>
<name>A0A4C1T3J2_EUMVA</name>
<sequence>MYFKRLIADRLNSTSFSHRERVAQEASMVTQCPKRTGVTTHSPLIKSSNEIPRRLPTVEEGCGFSNNSFRRIVGGEVSKKRCLAVGSFTWLRRWIVS</sequence>
<dbReference type="OrthoDB" id="425190at2759"/>
<evidence type="ECO:0000313" key="1">
    <source>
        <dbReference type="EMBL" id="GBP07831.1"/>
    </source>
</evidence>
<dbReference type="Proteomes" id="UP000299102">
    <property type="component" value="Unassembled WGS sequence"/>
</dbReference>
<proteinExistence type="predicted"/>
<evidence type="ECO:0000313" key="2">
    <source>
        <dbReference type="Proteomes" id="UP000299102"/>
    </source>
</evidence>
<accession>A0A4C1T3J2</accession>
<dbReference type="EMBL" id="BGZK01004249">
    <property type="protein sequence ID" value="GBP07831.1"/>
    <property type="molecule type" value="Genomic_DNA"/>
</dbReference>
<comment type="caution">
    <text evidence="1">The sequence shown here is derived from an EMBL/GenBank/DDBJ whole genome shotgun (WGS) entry which is preliminary data.</text>
</comment>
<reference evidence="1 2" key="1">
    <citation type="journal article" date="2019" name="Commun. Biol.">
        <title>The bagworm genome reveals a unique fibroin gene that provides high tensile strength.</title>
        <authorList>
            <person name="Kono N."/>
            <person name="Nakamura H."/>
            <person name="Ohtoshi R."/>
            <person name="Tomita M."/>
            <person name="Numata K."/>
            <person name="Arakawa K."/>
        </authorList>
    </citation>
    <scope>NUCLEOTIDE SEQUENCE [LARGE SCALE GENOMIC DNA]</scope>
</reference>
<dbReference type="STRING" id="151549.A0A4C1T3J2"/>